<accession>A0A100XHZ6</accession>
<dbReference type="OrthoDB" id="4460609at2"/>
<evidence type="ECO:0008006" key="3">
    <source>
        <dbReference type="Google" id="ProtNLM"/>
    </source>
</evidence>
<dbReference type="AlphaFoldDB" id="A0A100XHZ6"/>
<reference evidence="2" key="2">
    <citation type="submission" date="2016-02" db="EMBL/GenBank/DDBJ databases">
        <title>Draft genome sequence of five rapidly growing Mycobacterium species.</title>
        <authorList>
            <person name="Katahira K."/>
            <person name="Gotou Y."/>
            <person name="Iida K."/>
            <person name="Ogura Y."/>
            <person name="Hayashi T."/>
        </authorList>
    </citation>
    <scope>NUCLEOTIDE SEQUENCE [LARGE SCALE GENOMIC DNA]</scope>
    <source>
        <strain evidence="2">JCM6362</strain>
    </source>
</reference>
<evidence type="ECO:0000313" key="1">
    <source>
        <dbReference type="EMBL" id="GAT16955.1"/>
    </source>
</evidence>
<dbReference type="Proteomes" id="UP000069654">
    <property type="component" value="Unassembled WGS sequence"/>
</dbReference>
<evidence type="ECO:0000313" key="2">
    <source>
        <dbReference type="Proteomes" id="UP000069654"/>
    </source>
</evidence>
<name>A0A100XHZ6_MYCTH</name>
<protein>
    <recommendedName>
        <fullName evidence="3">YtkA-like domain-containing protein</fullName>
    </recommendedName>
</protein>
<gene>
    <name evidence="1" type="ORF">RMCT_3924</name>
</gene>
<proteinExistence type="predicted"/>
<organism evidence="1 2">
    <name type="scientific">Mycolicibacterium thermoresistibile</name>
    <name type="common">Mycobacterium thermoresistibile</name>
    <dbReference type="NCBI Taxonomy" id="1797"/>
    <lineage>
        <taxon>Bacteria</taxon>
        <taxon>Bacillati</taxon>
        <taxon>Actinomycetota</taxon>
        <taxon>Actinomycetes</taxon>
        <taxon>Mycobacteriales</taxon>
        <taxon>Mycobacteriaceae</taxon>
        <taxon>Mycolicibacterium</taxon>
    </lineage>
</organism>
<sequence length="119" mass="12239">MIVTGALLAESASVQDNKLNITGGVISACKVGPERAAEATLVVLIQPEGSDDQPKIDVTVTDPAGNIQSAQLTVPESSLGGEVGFVFYPMQMPLPADGRYTIAVSGDRGSVTLPLNVLS</sequence>
<reference evidence="1 2" key="1">
    <citation type="journal article" date="2016" name="Genome Announc.">
        <title>Draft Genome Sequences of Five Rapidly Growing Mycobacterium Species, M. thermoresistibile, M. fortuitum subsp. acetamidolyticum, M. canariasense, M. brisbanense, and M. novocastrense.</title>
        <authorList>
            <person name="Katahira K."/>
            <person name="Ogura Y."/>
            <person name="Gotoh Y."/>
            <person name="Hayashi T."/>
        </authorList>
    </citation>
    <scope>NUCLEOTIDE SEQUENCE [LARGE SCALE GENOMIC DNA]</scope>
    <source>
        <strain evidence="1 2">JCM6362</strain>
    </source>
</reference>
<dbReference type="EMBL" id="BCTB01000049">
    <property type="protein sequence ID" value="GAT16955.1"/>
    <property type="molecule type" value="Genomic_DNA"/>
</dbReference>
<dbReference type="RefSeq" id="WP_003927688.1">
    <property type="nucleotide sequence ID" value="NZ_BCTB01000049.1"/>
</dbReference>
<dbReference type="OMA" id="PIDGRWE"/>
<comment type="caution">
    <text evidence="1">The sequence shown here is derived from an EMBL/GenBank/DDBJ whole genome shotgun (WGS) entry which is preliminary data.</text>
</comment>